<accession>A0A429V6L8</accession>
<keyword evidence="3" id="KW-1185">Reference proteome</keyword>
<dbReference type="RefSeq" id="WP_126717415.1">
    <property type="nucleotide sequence ID" value="NZ_RWJF01000001.1"/>
</dbReference>
<sequence>MTRRFPVVATLIVAIAVATMIALGVWQISRAHWKEALLARYEAAQNLPPVAFPIAPTSADLPLYRRASGLCLQPVKQQAIAGENAAGDPGFSFLVDCRTGAEGPGMRIDIGWSNNPNAGKGWRGGAVSGVLAPDRDFRVRLVSGQGLAGLAASRVPSAHDLPNNHRSYALQWFLFAAAALVIYVLALRRRLAETRQ</sequence>
<comment type="similarity">
    <text evidence="1">Belongs to the SURF1 family.</text>
</comment>
<keyword evidence="1" id="KW-0812">Transmembrane</keyword>
<dbReference type="CDD" id="cd06662">
    <property type="entry name" value="SURF1"/>
    <property type="match status" value="1"/>
</dbReference>
<protein>
    <recommendedName>
        <fullName evidence="1">SURF1-like protein</fullName>
    </recommendedName>
</protein>
<dbReference type="AlphaFoldDB" id="A0A429V6L8"/>
<dbReference type="Pfam" id="PF02104">
    <property type="entry name" value="SURF1"/>
    <property type="match status" value="1"/>
</dbReference>
<dbReference type="GO" id="GO:0005886">
    <property type="term" value="C:plasma membrane"/>
    <property type="evidence" value="ECO:0007669"/>
    <property type="project" value="UniProtKB-SubCell"/>
</dbReference>
<feature type="transmembrane region" description="Helical" evidence="1">
    <location>
        <begin position="7"/>
        <end position="28"/>
    </location>
</feature>
<dbReference type="InterPro" id="IPR002994">
    <property type="entry name" value="Surf1/Shy1"/>
</dbReference>
<keyword evidence="1" id="KW-1133">Transmembrane helix</keyword>
<evidence type="ECO:0000256" key="1">
    <source>
        <dbReference type="RuleBase" id="RU363076"/>
    </source>
</evidence>
<name>A0A429V6L8_9SPHN</name>
<feature type="transmembrane region" description="Helical" evidence="1">
    <location>
        <begin position="169"/>
        <end position="187"/>
    </location>
</feature>
<proteinExistence type="inferred from homology"/>
<comment type="subcellular location">
    <subcellularLocation>
        <location evidence="1">Cell membrane</location>
        <topology evidence="1">Multi-pass membrane protein</topology>
    </subcellularLocation>
</comment>
<keyword evidence="1" id="KW-1003">Cell membrane</keyword>
<dbReference type="Proteomes" id="UP000274661">
    <property type="component" value="Unassembled WGS sequence"/>
</dbReference>
<organism evidence="2 3">
    <name type="scientific">Sphingomonas ginkgonis</name>
    <dbReference type="NCBI Taxonomy" id="2315330"/>
    <lineage>
        <taxon>Bacteria</taxon>
        <taxon>Pseudomonadati</taxon>
        <taxon>Pseudomonadota</taxon>
        <taxon>Alphaproteobacteria</taxon>
        <taxon>Sphingomonadales</taxon>
        <taxon>Sphingomonadaceae</taxon>
        <taxon>Sphingomonas</taxon>
    </lineage>
</organism>
<evidence type="ECO:0000313" key="3">
    <source>
        <dbReference type="Proteomes" id="UP000274661"/>
    </source>
</evidence>
<reference evidence="2 3" key="1">
    <citation type="submission" date="2018-12" db="EMBL/GenBank/DDBJ databases">
        <title>Sphingomonas sp. HMF7854 Genome sequencing and assembly.</title>
        <authorList>
            <person name="Cha I."/>
            <person name="Kang H."/>
            <person name="Kim H."/>
            <person name="Kang J."/>
            <person name="Joh K."/>
        </authorList>
    </citation>
    <scope>NUCLEOTIDE SEQUENCE [LARGE SCALE GENOMIC DNA]</scope>
    <source>
        <strain evidence="2 3">HMF7854</strain>
    </source>
</reference>
<evidence type="ECO:0000313" key="2">
    <source>
        <dbReference type="EMBL" id="RST29574.1"/>
    </source>
</evidence>
<keyword evidence="1" id="KW-0472">Membrane</keyword>
<dbReference type="OrthoDB" id="6079986at2"/>
<dbReference type="PROSITE" id="PS50895">
    <property type="entry name" value="SURF1"/>
    <property type="match status" value="1"/>
</dbReference>
<gene>
    <name evidence="2" type="ORF">HMF7854_01045</name>
</gene>
<comment type="caution">
    <text evidence="2">The sequence shown here is derived from an EMBL/GenBank/DDBJ whole genome shotgun (WGS) entry which is preliminary data.</text>
</comment>
<dbReference type="EMBL" id="RWJF01000001">
    <property type="protein sequence ID" value="RST29574.1"/>
    <property type="molecule type" value="Genomic_DNA"/>
</dbReference>